<dbReference type="PANTHER" id="PTHR32305:SF15">
    <property type="entry name" value="PROTEIN RHSA-RELATED"/>
    <property type="match status" value="1"/>
</dbReference>
<sequence length="1413" mass="156114">MPGNYTYTGCLLALSLLFTSPMLAQNAPVSASAVPATPVAVPAGYTNATINYVRVWEPSLPTSDFAMVMSSARTVKEVKQTTQYFDGLGRPLQTVLKNVSKSGKDLVTPVAYDAFGREQYQYLPYVPQTGNTSDGAFKTSPFTGQQAFYKDTTLNPGAKNESIYYSQTDFEPSPLNRVSNTYSPGNSWAKTGGNHPQRQQYFVNALTDSVRLWTMQGTTPVSSAIYGAGQLYKNVTIDESGNQVVIYKDKSDLIVLKKVQLATSPGAAHMGWLCTYYIYDDWNNLRFVIPPLATEKITSTWNVTPIAAELCFQYRYDGRNRMIIKKVPGADSTEMVYDNRDRLVYVRDGKQRTTGTGQWLVTFYDVFNRPVQTAIYSSNATRETLQTEIKNAVIGSSSPATFPVLPAGALTPLSYTYYDNYDYTGVQPALLADLGKPQAGANPYPVPLSNYSNMTLGLVTGMKVRVMDTNQWLTTTTYYTNEAKLLQRISDNVAGGKETTSYLYDFSGKVLSTYHRHTNPASTLTPNTQVLTTIAYDDAGRVKEVKKRINDVEALERTVASNEYSESGQLKTKLLGIDKNNPPVERLSFEYNIRGWLTSINKDYLNNGGTTSHFGQELSYDNGFRDKSFNGNISGVRWKGWNDPLPRAYGYNYDMANRLSQADFTQQNAGSKVWTQDKMNFSVPWVTYDANGNITKMSQKGMDGASIIPLDQLAYSYLPNSNKLATVYDTSGVSTRLGDFKNGSNTGNDYEYDLNGNVIKDLNKSISSITYNHLNLPVLITIDNKGTIAYQYDAVGNKLKKVVTDRTGSTVKTVTTTYSNGFIYQNDTLQFFGHEEGRVRMAYKTGQAPAYVYDYFVKDHLGNTRVVLTEQRDFSLYAATMEAPAAARETLLFSNIDDTRAPKPAGYPKDDNAAKNESVSKLVAKNGGKKIGPSIVLRVVAGDSIQIGAKAFYKSTGPKDKNNTAVPAENMLADLLQTFGGAAAQEAAHGGVAAGNQTPFNTNFYNNDYQRLKDKEPNRQQPDRPKAYLNFVLFDEQFNLVDENSGVKQVKAEPDQLQTLAVDKMLIKKSGFLYVYTSNETPQEMFFDNVTLGVTAGPVLEETHYYPFGLTMAGISSNALKGTNYAENRMKYNGKELQHKEFGDGSGLEWYDYGTRMYDAQIGRWHAIDPMAEVMRRWSPYNYAFNNPIRFIDPDGMAPDPIYDTDGRKIGDDGKKDNRIHIVTDSKEVKRIKAETKAGGTSNIDNVAKVTLNGGKKTVEGVEKSVSAEEVDTKAGAGDAELHEEGGHTARDEKGEVTATAWKPGIKKTGTNNASIPAFNGVDQPTAEALADYWHVHTEGTVTTQNKDGDEVNTHAARSPSPDDKAYHRNPANGVGSATAIQVDTYGRNKVNFYNGAGVILSMPYTKFLKLKN</sequence>
<dbReference type="NCBIfam" id="TIGR03696">
    <property type="entry name" value="Rhs_assc_core"/>
    <property type="match status" value="1"/>
</dbReference>
<protein>
    <submittedName>
        <fullName evidence="4">RHS repeat-associated core domain-containing protein</fullName>
    </submittedName>
</protein>
<organism evidence="4 5">
    <name type="scientific">Chitinophaga nivalis</name>
    <dbReference type="NCBI Taxonomy" id="2991709"/>
    <lineage>
        <taxon>Bacteria</taxon>
        <taxon>Pseudomonadati</taxon>
        <taxon>Bacteroidota</taxon>
        <taxon>Chitinophagia</taxon>
        <taxon>Chitinophagales</taxon>
        <taxon>Chitinophagaceae</taxon>
        <taxon>Chitinophaga</taxon>
    </lineage>
</organism>
<dbReference type="EMBL" id="JAPDNS010000001">
    <property type="protein sequence ID" value="MCW3482358.1"/>
    <property type="molecule type" value="Genomic_DNA"/>
</dbReference>
<dbReference type="InterPro" id="IPR050708">
    <property type="entry name" value="T6SS_VgrG/RHS"/>
</dbReference>
<name>A0ABT3IEI1_9BACT</name>
<feature type="signal peptide" evidence="2">
    <location>
        <begin position="1"/>
        <end position="24"/>
    </location>
</feature>
<dbReference type="Proteomes" id="UP001207742">
    <property type="component" value="Unassembled WGS sequence"/>
</dbReference>
<evidence type="ECO:0000313" key="4">
    <source>
        <dbReference type="EMBL" id="MCW3482358.1"/>
    </source>
</evidence>
<feature type="domain" description="DUF6443" evidence="3">
    <location>
        <begin position="70"/>
        <end position="200"/>
    </location>
</feature>
<reference evidence="4 5" key="1">
    <citation type="submission" date="2022-10" db="EMBL/GenBank/DDBJ databases">
        <title>Chitinophaga nivalis PC15 sp. nov., isolated from Pyeongchang county, South Korea.</title>
        <authorList>
            <person name="Trinh H.N."/>
        </authorList>
    </citation>
    <scope>NUCLEOTIDE SEQUENCE [LARGE SCALE GENOMIC DNA]</scope>
    <source>
        <strain evidence="4 5">PC14</strain>
    </source>
</reference>
<keyword evidence="2" id="KW-0732">Signal</keyword>
<proteinExistence type="predicted"/>
<dbReference type="InterPro" id="IPR045619">
    <property type="entry name" value="DUF6443"/>
</dbReference>
<feature type="region of interest" description="Disordered" evidence="1">
    <location>
        <begin position="1343"/>
        <end position="1369"/>
    </location>
</feature>
<dbReference type="Gene3D" id="2.180.10.10">
    <property type="entry name" value="RHS repeat-associated core"/>
    <property type="match status" value="2"/>
</dbReference>
<dbReference type="Pfam" id="PF20041">
    <property type="entry name" value="DUF6443"/>
    <property type="match status" value="1"/>
</dbReference>
<dbReference type="RefSeq" id="WP_264726677.1">
    <property type="nucleotide sequence ID" value="NZ_JAPDNR010000001.1"/>
</dbReference>
<evidence type="ECO:0000256" key="1">
    <source>
        <dbReference type="SAM" id="MobiDB-lite"/>
    </source>
</evidence>
<feature type="compositionally biased region" description="Basic and acidic residues" evidence="1">
    <location>
        <begin position="1280"/>
        <end position="1296"/>
    </location>
</feature>
<evidence type="ECO:0000256" key="2">
    <source>
        <dbReference type="SAM" id="SignalP"/>
    </source>
</evidence>
<keyword evidence="5" id="KW-1185">Reference proteome</keyword>
<evidence type="ECO:0000259" key="3">
    <source>
        <dbReference type="Pfam" id="PF20041"/>
    </source>
</evidence>
<accession>A0ABT3IEI1</accession>
<gene>
    <name evidence="4" type="ORF">OL497_00495</name>
</gene>
<dbReference type="PANTHER" id="PTHR32305">
    <property type="match status" value="1"/>
</dbReference>
<comment type="caution">
    <text evidence="4">The sequence shown here is derived from an EMBL/GenBank/DDBJ whole genome shotgun (WGS) entry which is preliminary data.</text>
</comment>
<dbReference type="InterPro" id="IPR022385">
    <property type="entry name" value="Rhs_assc_core"/>
</dbReference>
<evidence type="ECO:0000313" key="5">
    <source>
        <dbReference type="Proteomes" id="UP001207742"/>
    </source>
</evidence>
<feature type="chain" id="PRO_5045878772" evidence="2">
    <location>
        <begin position="25"/>
        <end position="1413"/>
    </location>
</feature>
<feature type="region of interest" description="Disordered" evidence="1">
    <location>
        <begin position="1269"/>
        <end position="1296"/>
    </location>
</feature>